<sequence>MSNKILGVVLVVPNGSYFAVMTIHFVLFGMLIEGFS</sequence>
<keyword evidence="1" id="KW-0472">Membrane</keyword>
<name>A0A0K2TIT7_LEPSM</name>
<organism evidence="2">
    <name type="scientific">Lepeophtheirus salmonis</name>
    <name type="common">Salmon louse</name>
    <name type="synonym">Caligus salmonis</name>
    <dbReference type="NCBI Taxonomy" id="72036"/>
    <lineage>
        <taxon>Eukaryota</taxon>
        <taxon>Metazoa</taxon>
        <taxon>Ecdysozoa</taxon>
        <taxon>Arthropoda</taxon>
        <taxon>Crustacea</taxon>
        <taxon>Multicrustacea</taxon>
        <taxon>Hexanauplia</taxon>
        <taxon>Copepoda</taxon>
        <taxon>Siphonostomatoida</taxon>
        <taxon>Caligidae</taxon>
        <taxon>Lepeophtheirus</taxon>
    </lineage>
</organism>
<feature type="transmembrane region" description="Helical" evidence="1">
    <location>
        <begin position="6"/>
        <end position="32"/>
    </location>
</feature>
<dbReference type="AlphaFoldDB" id="A0A0K2TIT7"/>
<keyword evidence="1" id="KW-0812">Transmembrane</keyword>
<accession>A0A0K2TIT7</accession>
<evidence type="ECO:0000256" key="1">
    <source>
        <dbReference type="SAM" id="Phobius"/>
    </source>
</evidence>
<protein>
    <submittedName>
        <fullName evidence="2">Uncharacterized protein</fullName>
    </submittedName>
</protein>
<proteinExistence type="predicted"/>
<dbReference type="EMBL" id="HACA01008587">
    <property type="protein sequence ID" value="CDW25948.1"/>
    <property type="molecule type" value="Transcribed_RNA"/>
</dbReference>
<keyword evidence="1" id="KW-1133">Transmembrane helix</keyword>
<evidence type="ECO:0000313" key="2">
    <source>
        <dbReference type="EMBL" id="CDW25948.1"/>
    </source>
</evidence>
<reference evidence="2" key="1">
    <citation type="submission" date="2014-05" db="EMBL/GenBank/DDBJ databases">
        <authorList>
            <person name="Chronopoulou M."/>
        </authorList>
    </citation>
    <scope>NUCLEOTIDE SEQUENCE</scope>
    <source>
        <tissue evidence="2">Whole organism</tissue>
    </source>
</reference>